<dbReference type="EMBL" id="LAZR01046871">
    <property type="protein sequence ID" value="KKK95533.1"/>
    <property type="molecule type" value="Genomic_DNA"/>
</dbReference>
<name>A0A0F8ZNW4_9ZZZZ</name>
<sequence>MVKQIKTSLVCSWCFKEASTIVTYVGDSIARMECENCNHVFEVSRTVLHSYLISDWEKRGFTKPIRLAREIRKDPSHFIIGLPFRVISKPLRMAKELVESYDS</sequence>
<protein>
    <recommendedName>
        <fullName evidence="2">Bh protein</fullName>
    </recommendedName>
</protein>
<gene>
    <name evidence="1" type="ORF">LCGC14_2671830</name>
</gene>
<organism evidence="1">
    <name type="scientific">marine sediment metagenome</name>
    <dbReference type="NCBI Taxonomy" id="412755"/>
    <lineage>
        <taxon>unclassified sequences</taxon>
        <taxon>metagenomes</taxon>
        <taxon>ecological metagenomes</taxon>
    </lineage>
</organism>
<evidence type="ECO:0000313" key="1">
    <source>
        <dbReference type="EMBL" id="KKK95533.1"/>
    </source>
</evidence>
<comment type="caution">
    <text evidence="1">The sequence shown here is derived from an EMBL/GenBank/DDBJ whole genome shotgun (WGS) entry which is preliminary data.</text>
</comment>
<dbReference type="AlphaFoldDB" id="A0A0F8ZNW4"/>
<reference evidence="1" key="1">
    <citation type="journal article" date="2015" name="Nature">
        <title>Complex archaea that bridge the gap between prokaryotes and eukaryotes.</title>
        <authorList>
            <person name="Spang A."/>
            <person name="Saw J.H."/>
            <person name="Jorgensen S.L."/>
            <person name="Zaremba-Niedzwiedzka K."/>
            <person name="Martijn J."/>
            <person name="Lind A.E."/>
            <person name="van Eijk R."/>
            <person name="Schleper C."/>
            <person name="Guy L."/>
            <person name="Ettema T.J."/>
        </authorList>
    </citation>
    <scope>NUCLEOTIDE SEQUENCE</scope>
</reference>
<proteinExistence type="predicted"/>
<accession>A0A0F8ZNW4</accession>
<evidence type="ECO:0008006" key="2">
    <source>
        <dbReference type="Google" id="ProtNLM"/>
    </source>
</evidence>